<keyword evidence="7" id="KW-0157">Chromophore</keyword>
<keyword evidence="4 12" id="KW-0812">Transmembrane</keyword>
<dbReference type="Proteomes" id="UP000515152">
    <property type="component" value="Chromosome 19"/>
</dbReference>
<keyword evidence="5" id="KW-0681">Retinal protein</keyword>
<keyword evidence="3" id="KW-0716">Sensory transduction</keyword>
<feature type="transmembrane region" description="Helical" evidence="12">
    <location>
        <begin position="166"/>
        <end position="189"/>
    </location>
</feature>
<accession>A0A6P8GSS7</accession>
<evidence type="ECO:0000256" key="2">
    <source>
        <dbReference type="ARBA" id="ARBA00022543"/>
    </source>
</evidence>
<dbReference type="Gene3D" id="1.20.1070.10">
    <property type="entry name" value="Rhodopsin 7-helix transmembrane proteins"/>
    <property type="match status" value="1"/>
</dbReference>
<dbReference type="OrthoDB" id="5959154at2759"/>
<keyword evidence="9 12" id="KW-0472">Membrane</keyword>
<keyword evidence="2" id="KW-0600">Photoreceptor protein</keyword>
<keyword evidence="14" id="KW-1185">Reference proteome</keyword>
<dbReference type="GO" id="GO:0016020">
    <property type="term" value="C:membrane"/>
    <property type="evidence" value="ECO:0007669"/>
    <property type="project" value="UniProtKB-SubCell"/>
</dbReference>
<feature type="transmembrane region" description="Helical" evidence="12">
    <location>
        <begin position="29"/>
        <end position="47"/>
    </location>
</feature>
<evidence type="ECO:0000259" key="13">
    <source>
        <dbReference type="PROSITE" id="PS50262"/>
    </source>
</evidence>
<feature type="transmembrane region" description="Helical" evidence="12">
    <location>
        <begin position="126"/>
        <end position="146"/>
    </location>
</feature>
<dbReference type="GO" id="GO:0004930">
    <property type="term" value="F:G protein-coupled receptor activity"/>
    <property type="evidence" value="ECO:0007669"/>
    <property type="project" value="UniProtKB-KW"/>
</dbReference>
<evidence type="ECO:0000256" key="3">
    <source>
        <dbReference type="ARBA" id="ARBA00022606"/>
    </source>
</evidence>
<name>A0A6P8GSS7_CLUHA</name>
<evidence type="ECO:0000313" key="15">
    <source>
        <dbReference type="RefSeq" id="XP_031441668.1"/>
    </source>
</evidence>
<dbReference type="PRINTS" id="PR00237">
    <property type="entry name" value="GPCRRHODOPSN"/>
</dbReference>
<dbReference type="RefSeq" id="XP_031441668.1">
    <property type="nucleotide sequence ID" value="XM_031585808.1"/>
</dbReference>
<protein>
    <submittedName>
        <fullName evidence="15">Visual pigment-like receptor peropsin</fullName>
    </submittedName>
</protein>
<feature type="domain" description="G-protein coupled receptors family 1 profile" evidence="13">
    <location>
        <begin position="1"/>
        <end position="186"/>
    </location>
</feature>
<keyword evidence="8" id="KW-0297">G-protein coupled receptor</keyword>
<dbReference type="Pfam" id="PF00001">
    <property type="entry name" value="7tm_1"/>
    <property type="match status" value="1"/>
</dbReference>
<evidence type="ECO:0000256" key="11">
    <source>
        <dbReference type="ARBA" id="ARBA00023224"/>
    </source>
</evidence>
<dbReference type="PROSITE" id="PS00238">
    <property type="entry name" value="OPSIN"/>
    <property type="match status" value="1"/>
</dbReference>
<feature type="transmembrane region" description="Helical" evidence="12">
    <location>
        <begin position="79"/>
        <end position="106"/>
    </location>
</feature>
<gene>
    <name evidence="15" type="primary">LOC105892138</name>
</gene>
<dbReference type="InterPro" id="IPR050125">
    <property type="entry name" value="GPCR_opsins"/>
</dbReference>
<comment type="subcellular location">
    <subcellularLocation>
        <location evidence="1">Membrane</location>
        <topology evidence="1">Multi-pass membrane protein</topology>
    </subcellularLocation>
</comment>
<keyword evidence="11" id="KW-0807">Transducer</keyword>
<dbReference type="InterPro" id="IPR017452">
    <property type="entry name" value="GPCR_Rhodpsn_7TM"/>
</dbReference>
<evidence type="ECO:0000256" key="10">
    <source>
        <dbReference type="ARBA" id="ARBA00023170"/>
    </source>
</evidence>
<reference evidence="15" key="1">
    <citation type="submission" date="2025-08" db="UniProtKB">
        <authorList>
            <consortium name="RefSeq"/>
        </authorList>
    </citation>
    <scope>IDENTIFICATION</scope>
</reference>
<keyword evidence="10" id="KW-0675">Receptor</keyword>
<evidence type="ECO:0000256" key="4">
    <source>
        <dbReference type="ARBA" id="ARBA00022692"/>
    </source>
</evidence>
<dbReference type="KEGG" id="char:105892138"/>
<evidence type="ECO:0000256" key="12">
    <source>
        <dbReference type="SAM" id="Phobius"/>
    </source>
</evidence>
<dbReference type="GO" id="GO:0009881">
    <property type="term" value="F:photoreceptor activity"/>
    <property type="evidence" value="ECO:0007669"/>
    <property type="project" value="UniProtKB-KW"/>
</dbReference>
<evidence type="ECO:0000256" key="1">
    <source>
        <dbReference type="ARBA" id="ARBA00004141"/>
    </source>
</evidence>
<evidence type="ECO:0000256" key="9">
    <source>
        <dbReference type="ARBA" id="ARBA00023136"/>
    </source>
</evidence>
<evidence type="ECO:0000256" key="6">
    <source>
        <dbReference type="ARBA" id="ARBA00022989"/>
    </source>
</evidence>
<evidence type="ECO:0000256" key="7">
    <source>
        <dbReference type="ARBA" id="ARBA00022991"/>
    </source>
</evidence>
<dbReference type="AlphaFoldDB" id="A0A6P8GSS7"/>
<dbReference type="PANTHER" id="PTHR24240">
    <property type="entry name" value="OPSIN"/>
    <property type="match status" value="1"/>
</dbReference>
<dbReference type="InterPro" id="IPR027430">
    <property type="entry name" value="Retinal_BS"/>
</dbReference>
<dbReference type="GeneID" id="105892138"/>
<evidence type="ECO:0000256" key="5">
    <source>
        <dbReference type="ARBA" id="ARBA00022925"/>
    </source>
</evidence>
<sequence length="235" mass="26438">MTLTFLALVRCIIVFNASNARKWFTRRNIFIIIIILIWTHSLLWSLMPLCGWGKYGPEPSGISCMLAWAELREASGLSYLFSIFAVMLVIPAVIIFSCYTCITVRLHCQYKRMESHRRMSRRGTRVVRRMILITVLMSAGFLVAWTPYAAVSFWSIFYPTSPVPPVVSLLPALFAKTATAYNPVIILYLNSHSSSHFRSDAKKLVTNIRLGKLNVVNLSSKENTGTSTLQPSGAP</sequence>
<evidence type="ECO:0000313" key="14">
    <source>
        <dbReference type="Proteomes" id="UP000515152"/>
    </source>
</evidence>
<proteinExistence type="predicted"/>
<dbReference type="SUPFAM" id="SSF81321">
    <property type="entry name" value="Family A G protein-coupled receptor-like"/>
    <property type="match status" value="1"/>
</dbReference>
<organism evidence="14 15">
    <name type="scientific">Clupea harengus</name>
    <name type="common">Atlantic herring</name>
    <dbReference type="NCBI Taxonomy" id="7950"/>
    <lineage>
        <taxon>Eukaryota</taxon>
        <taxon>Metazoa</taxon>
        <taxon>Chordata</taxon>
        <taxon>Craniata</taxon>
        <taxon>Vertebrata</taxon>
        <taxon>Euteleostomi</taxon>
        <taxon>Actinopterygii</taxon>
        <taxon>Neopterygii</taxon>
        <taxon>Teleostei</taxon>
        <taxon>Clupei</taxon>
        <taxon>Clupeiformes</taxon>
        <taxon>Clupeoidei</taxon>
        <taxon>Clupeidae</taxon>
        <taxon>Clupea</taxon>
    </lineage>
</organism>
<keyword evidence="6 12" id="KW-1133">Transmembrane helix</keyword>
<dbReference type="PROSITE" id="PS50262">
    <property type="entry name" value="G_PROTEIN_RECEP_F1_2"/>
    <property type="match status" value="1"/>
</dbReference>
<evidence type="ECO:0000256" key="8">
    <source>
        <dbReference type="ARBA" id="ARBA00023040"/>
    </source>
</evidence>
<dbReference type="GO" id="GO:0007602">
    <property type="term" value="P:phototransduction"/>
    <property type="evidence" value="ECO:0007669"/>
    <property type="project" value="UniProtKB-KW"/>
</dbReference>
<dbReference type="InterPro" id="IPR000276">
    <property type="entry name" value="GPCR_Rhodpsn"/>
</dbReference>